<feature type="non-terminal residue" evidence="1">
    <location>
        <position position="1"/>
    </location>
</feature>
<sequence>CYNCDEKFVQGHKCRKQFHLLIADLEPDDNPPEPLQMLVPYSEPLQLTDLDPQISDPAQISLHALMGHTIPQTLKVLGHISKSPVMVLIDSGSTHNFIQDRVAKQLGLPLKEAQSFTVLVGNGEQLPCSHMSPQTNITLDSHSFTVDLFVLPLSGADVVLGVQWLKSLGPVLTDYDKLTLQFVKDDKMIQIAGVPRATPEYASLHQLRRLIATDSLDTFCHLELVPSSPVPKASSPHNPVIQQL</sequence>
<reference evidence="1 2" key="1">
    <citation type="journal article" date="2018" name="Front. Plant Sci.">
        <title>Red Clover (Trifolium pratense) and Zigzag Clover (T. medium) - A Picture of Genomic Similarities and Differences.</title>
        <authorList>
            <person name="Dluhosova J."/>
            <person name="Istvanek J."/>
            <person name="Nedelnik J."/>
            <person name="Repkova J."/>
        </authorList>
    </citation>
    <scope>NUCLEOTIDE SEQUENCE [LARGE SCALE GENOMIC DNA]</scope>
    <source>
        <strain evidence="2">cv. 10/8</strain>
        <tissue evidence="1">Leaf</tissue>
    </source>
</reference>
<evidence type="ECO:0000313" key="2">
    <source>
        <dbReference type="Proteomes" id="UP000265520"/>
    </source>
</evidence>
<dbReference type="CDD" id="cd00303">
    <property type="entry name" value="retropepsin_like"/>
    <property type="match status" value="1"/>
</dbReference>
<protein>
    <recommendedName>
        <fullName evidence="3">RVP_2 domain-containing protein</fullName>
    </recommendedName>
</protein>
<feature type="non-terminal residue" evidence="1">
    <location>
        <position position="244"/>
    </location>
</feature>
<dbReference type="Proteomes" id="UP000265520">
    <property type="component" value="Unassembled WGS sequence"/>
</dbReference>
<dbReference type="AlphaFoldDB" id="A0A392PNR0"/>
<proteinExistence type="predicted"/>
<evidence type="ECO:0008006" key="3">
    <source>
        <dbReference type="Google" id="ProtNLM"/>
    </source>
</evidence>
<dbReference type="Gene3D" id="2.40.70.10">
    <property type="entry name" value="Acid Proteases"/>
    <property type="match status" value="1"/>
</dbReference>
<evidence type="ECO:0000313" key="1">
    <source>
        <dbReference type="EMBL" id="MCI13743.1"/>
    </source>
</evidence>
<organism evidence="1 2">
    <name type="scientific">Trifolium medium</name>
    <dbReference type="NCBI Taxonomy" id="97028"/>
    <lineage>
        <taxon>Eukaryota</taxon>
        <taxon>Viridiplantae</taxon>
        <taxon>Streptophyta</taxon>
        <taxon>Embryophyta</taxon>
        <taxon>Tracheophyta</taxon>
        <taxon>Spermatophyta</taxon>
        <taxon>Magnoliopsida</taxon>
        <taxon>eudicotyledons</taxon>
        <taxon>Gunneridae</taxon>
        <taxon>Pentapetalae</taxon>
        <taxon>rosids</taxon>
        <taxon>fabids</taxon>
        <taxon>Fabales</taxon>
        <taxon>Fabaceae</taxon>
        <taxon>Papilionoideae</taxon>
        <taxon>50 kb inversion clade</taxon>
        <taxon>NPAAA clade</taxon>
        <taxon>Hologalegina</taxon>
        <taxon>IRL clade</taxon>
        <taxon>Trifolieae</taxon>
        <taxon>Trifolium</taxon>
    </lineage>
</organism>
<name>A0A392PNR0_9FABA</name>
<dbReference type="InterPro" id="IPR021109">
    <property type="entry name" value="Peptidase_aspartic_dom_sf"/>
</dbReference>
<accession>A0A392PNR0</accession>
<comment type="caution">
    <text evidence="1">The sequence shown here is derived from an EMBL/GenBank/DDBJ whole genome shotgun (WGS) entry which is preliminary data.</text>
</comment>
<keyword evidence="2" id="KW-1185">Reference proteome</keyword>
<dbReference type="SUPFAM" id="SSF50630">
    <property type="entry name" value="Acid proteases"/>
    <property type="match status" value="1"/>
</dbReference>
<dbReference type="Pfam" id="PF08284">
    <property type="entry name" value="RVP_2"/>
    <property type="match status" value="1"/>
</dbReference>
<dbReference type="EMBL" id="LXQA010089430">
    <property type="protein sequence ID" value="MCI13743.1"/>
    <property type="molecule type" value="Genomic_DNA"/>
</dbReference>